<accession>G2ZS42</accession>
<dbReference type="EMBL" id="FR854072">
    <property type="protein sequence ID" value="CCA81856.1"/>
    <property type="molecule type" value="Genomic_DNA"/>
</dbReference>
<organism evidence="1">
    <name type="scientific">blood disease bacterium R229</name>
    <dbReference type="NCBI Taxonomy" id="741978"/>
    <lineage>
        <taxon>Bacteria</taxon>
        <taxon>Pseudomonadati</taxon>
        <taxon>Pseudomonadota</taxon>
        <taxon>Betaproteobacteria</taxon>
        <taxon>Burkholderiales</taxon>
        <taxon>Burkholderiaceae</taxon>
        <taxon>Ralstonia</taxon>
        <taxon>Ralstonia solanacearum species complex</taxon>
    </lineage>
</organism>
<proteinExistence type="predicted"/>
<name>G2ZS42_9RALS</name>
<sequence>MMPGSLAAVGVSGNGSRRSVVDRALMIDRSVDDTLDNDRSVISGV</sequence>
<evidence type="ECO:0000313" key="1">
    <source>
        <dbReference type="EMBL" id="CCA81856.1"/>
    </source>
</evidence>
<reference evidence="1" key="1">
    <citation type="journal article" date="2011" name="PLoS ONE">
        <title>Ralstonia syzygii, the Blood Disease Bacterium and some Asian R. solanacearum strains form a single genomic species despite divergent lifestyles.</title>
        <authorList>
            <person name="Remenant B."/>
            <person name="de Cambiaire J.C."/>
            <person name="Cellier G."/>
            <person name="Jacobs J.M."/>
            <person name="Mangenot S."/>
            <person name="Barbe V."/>
            <person name="Lajus A."/>
            <person name="Vallenet D."/>
            <person name="Medigue C."/>
            <person name="Fegan M."/>
            <person name="Allen C."/>
            <person name="Prior P."/>
        </authorList>
    </citation>
    <scope>NUCLEOTIDE SEQUENCE</scope>
    <source>
        <strain evidence="1">R229</strain>
    </source>
</reference>
<gene>
    <name evidence="1" type="ORF">BDB_160094</name>
</gene>
<protein>
    <submittedName>
        <fullName evidence="1">Hypothethical protein</fullName>
    </submittedName>
</protein>
<reference evidence="1" key="2">
    <citation type="submission" date="2011-04" db="EMBL/GenBank/DDBJ databases">
        <authorList>
            <person name="Genoscope - CEA"/>
        </authorList>
    </citation>
    <scope>NUCLEOTIDE SEQUENCE</scope>
    <source>
        <strain evidence="1">R229</strain>
    </source>
</reference>
<dbReference type="AlphaFoldDB" id="G2ZS42"/>